<feature type="domain" description="Dienelactone hydrolase" evidence="1">
    <location>
        <begin position="34"/>
        <end position="251"/>
    </location>
</feature>
<evidence type="ECO:0000259" key="1">
    <source>
        <dbReference type="Pfam" id="PF01738"/>
    </source>
</evidence>
<comment type="caution">
    <text evidence="2">The sequence shown here is derived from an EMBL/GenBank/DDBJ whole genome shotgun (WGS) entry which is preliminary data.</text>
</comment>
<dbReference type="PANTHER" id="PTHR47668">
    <property type="entry name" value="DIENELACTONE HYDROLASE FAMILY PROTEIN (AFU_ORTHOLOGUE AFUA_6G01940)"/>
    <property type="match status" value="1"/>
</dbReference>
<dbReference type="Proteomes" id="UP001244011">
    <property type="component" value="Unassembled WGS sequence"/>
</dbReference>
<dbReference type="PANTHER" id="PTHR47668:SF1">
    <property type="entry name" value="DIENELACTONE HYDROLASE DOMAIN-CONTAINING PROTEIN-RELATED"/>
    <property type="match status" value="1"/>
</dbReference>
<sequence length="256" mass="28080">MTSYSEACCKSLSVPPALGNGYKRQGSMADIAGMKTYITGPESAKKAILVIHDIFGFKDQTIQGADLLSSLDTELTYRVFMPDFFNGEPADTAWYPPDTDEKKANFFNFIQTMADPVKKSTLVPNFIKQADQTSLKGAFESWAIVGFCWGGRMAAILAGEGSLFKAAVSCHPGMLKNEDAARVTIPFAILASKDEPAEEVASFAAHLKVPKYIETFRTQIHGWMSARGNLGNPEVLREYERGYRTAVKFLAEHVAA</sequence>
<dbReference type="GO" id="GO:0016787">
    <property type="term" value="F:hydrolase activity"/>
    <property type="evidence" value="ECO:0007669"/>
    <property type="project" value="UniProtKB-KW"/>
</dbReference>
<dbReference type="Gene3D" id="3.40.50.1820">
    <property type="entry name" value="alpha/beta hydrolase"/>
    <property type="match status" value="1"/>
</dbReference>
<organism evidence="2 3">
    <name type="scientific">Phialemonium atrogriseum</name>
    <dbReference type="NCBI Taxonomy" id="1093897"/>
    <lineage>
        <taxon>Eukaryota</taxon>
        <taxon>Fungi</taxon>
        <taxon>Dikarya</taxon>
        <taxon>Ascomycota</taxon>
        <taxon>Pezizomycotina</taxon>
        <taxon>Sordariomycetes</taxon>
        <taxon>Sordariomycetidae</taxon>
        <taxon>Cephalothecales</taxon>
        <taxon>Cephalothecaceae</taxon>
        <taxon>Phialemonium</taxon>
    </lineage>
</organism>
<keyword evidence="2" id="KW-0378">Hydrolase</keyword>
<gene>
    <name evidence="2" type="ORF">QBC33DRAFT_594555</name>
</gene>
<dbReference type="InterPro" id="IPR029058">
    <property type="entry name" value="AB_hydrolase_fold"/>
</dbReference>
<dbReference type="EMBL" id="MU839019">
    <property type="protein sequence ID" value="KAK1764549.1"/>
    <property type="molecule type" value="Genomic_DNA"/>
</dbReference>
<dbReference type="GeneID" id="85314976"/>
<keyword evidence="3" id="KW-1185">Reference proteome</keyword>
<dbReference type="SUPFAM" id="SSF53474">
    <property type="entry name" value="alpha/beta-Hydrolases"/>
    <property type="match status" value="1"/>
</dbReference>
<proteinExistence type="predicted"/>
<evidence type="ECO:0000313" key="2">
    <source>
        <dbReference type="EMBL" id="KAK1764549.1"/>
    </source>
</evidence>
<protein>
    <submittedName>
        <fullName evidence="2">Alpha/Beta hydrolase protein</fullName>
    </submittedName>
</protein>
<accession>A0AAJ0FJK8</accession>
<dbReference type="Pfam" id="PF01738">
    <property type="entry name" value="DLH"/>
    <property type="match status" value="1"/>
</dbReference>
<dbReference type="RefSeq" id="XP_060280762.1">
    <property type="nucleotide sequence ID" value="XM_060431789.1"/>
</dbReference>
<dbReference type="AlphaFoldDB" id="A0AAJ0FJK8"/>
<reference evidence="2" key="1">
    <citation type="submission" date="2023-06" db="EMBL/GenBank/DDBJ databases">
        <title>Genome-scale phylogeny and comparative genomics of the fungal order Sordariales.</title>
        <authorList>
            <consortium name="Lawrence Berkeley National Laboratory"/>
            <person name="Hensen N."/>
            <person name="Bonometti L."/>
            <person name="Westerberg I."/>
            <person name="Brannstrom I.O."/>
            <person name="Guillou S."/>
            <person name="Cros-Aarteil S."/>
            <person name="Calhoun S."/>
            <person name="Haridas S."/>
            <person name="Kuo A."/>
            <person name="Mondo S."/>
            <person name="Pangilinan J."/>
            <person name="Riley R."/>
            <person name="Labutti K."/>
            <person name="Andreopoulos B."/>
            <person name="Lipzen A."/>
            <person name="Chen C."/>
            <person name="Yanf M."/>
            <person name="Daum C."/>
            <person name="Ng V."/>
            <person name="Clum A."/>
            <person name="Steindorff A."/>
            <person name="Ohm R."/>
            <person name="Martin F."/>
            <person name="Silar P."/>
            <person name="Natvig D."/>
            <person name="Lalanne C."/>
            <person name="Gautier V."/>
            <person name="Ament-Velasquez S.L."/>
            <person name="Kruys A."/>
            <person name="Hutchinson M.I."/>
            <person name="Powell A.J."/>
            <person name="Barry K."/>
            <person name="Miller A.N."/>
            <person name="Grigoriev I.V."/>
            <person name="Debuchy R."/>
            <person name="Gladieux P."/>
            <person name="Thoren M.H."/>
            <person name="Johannesson H."/>
        </authorList>
    </citation>
    <scope>NUCLEOTIDE SEQUENCE</scope>
    <source>
        <strain evidence="2">8032-3</strain>
    </source>
</reference>
<name>A0AAJ0FJK8_9PEZI</name>
<dbReference type="InterPro" id="IPR002925">
    <property type="entry name" value="Dienelactn_hydro"/>
</dbReference>
<evidence type="ECO:0000313" key="3">
    <source>
        <dbReference type="Proteomes" id="UP001244011"/>
    </source>
</evidence>